<feature type="domain" description="ABM" evidence="1">
    <location>
        <begin position="54"/>
        <end position="143"/>
    </location>
</feature>
<dbReference type="InterPro" id="IPR050744">
    <property type="entry name" value="AI-2_Isomerase_LsrG"/>
</dbReference>
<dbReference type="SUPFAM" id="SSF54909">
    <property type="entry name" value="Dimeric alpha+beta barrel"/>
    <property type="match status" value="2"/>
</dbReference>
<dbReference type="InterPro" id="IPR007138">
    <property type="entry name" value="ABM_dom"/>
</dbReference>
<sequence length="269" mass="30765">MKTIKSIKIVFVFAILLLSSCKERTQEKESIISADITEEEHNDKNKNQNNTKMIQVIGQFEAKPEYREEVKNALMKVVKGSLNEPGCIGNRLFEDKHNPNMFFGYEQFSDEEAVAFHRNQSYELDLIKIAEYALVTPPKAYVKEKSINGLVYRESKSEANSKELIVIGLFEMEQEQRDKVVAQYEKQVPNVRKELGCISFNAYTVLGQPTQFAVVEEWKTEEIARKFSTIDKLSIETGKVLAESLSLPIPDYLHELKEVFISKKMAPAG</sequence>
<dbReference type="Pfam" id="PF03992">
    <property type="entry name" value="ABM"/>
    <property type="match status" value="2"/>
</dbReference>
<dbReference type="InterPro" id="IPR011008">
    <property type="entry name" value="Dimeric_a/b-barrel"/>
</dbReference>
<comment type="caution">
    <text evidence="2">The sequence shown here is derived from an EMBL/GenBank/DDBJ whole genome shotgun (WGS) entry which is preliminary data.</text>
</comment>
<accession>A0A2W1N0Y0</accession>
<evidence type="ECO:0000313" key="2">
    <source>
        <dbReference type="EMBL" id="PZE17424.1"/>
    </source>
</evidence>
<name>A0A2W1N0Y0_9FLAO</name>
<proteinExistence type="predicted"/>
<dbReference type="PROSITE" id="PS51725">
    <property type="entry name" value="ABM"/>
    <property type="match status" value="1"/>
</dbReference>
<keyword evidence="3" id="KW-1185">Reference proteome</keyword>
<dbReference type="GO" id="GO:0003824">
    <property type="term" value="F:catalytic activity"/>
    <property type="evidence" value="ECO:0007669"/>
    <property type="project" value="TreeGrafter"/>
</dbReference>
<dbReference type="RefSeq" id="WP_111062948.1">
    <property type="nucleotide sequence ID" value="NZ_JBHUCU010000016.1"/>
</dbReference>
<evidence type="ECO:0000259" key="1">
    <source>
        <dbReference type="PROSITE" id="PS51725"/>
    </source>
</evidence>
<dbReference type="OrthoDB" id="9806189at2"/>
<organism evidence="2 3">
    <name type="scientific">Putridiphycobacter roseus</name>
    <dbReference type="NCBI Taxonomy" id="2219161"/>
    <lineage>
        <taxon>Bacteria</taxon>
        <taxon>Pseudomonadati</taxon>
        <taxon>Bacteroidota</taxon>
        <taxon>Flavobacteriia</taxon>
        <taxon>Flavobacteriales</taxon>
        <taxon>Crocinitomicaceae</taxon>
        <taxon>Putridiphycobacter</taxon>
    </lineage>
</organism>
<dbReference type="PANTHER" id="PTHR33336">
    <property type="entry name" value="QUINOL MONOOXYGENASE YGIN-RELATED"/>
    <property type="match status" value="1"/>
</dbReference>
<dbReference type="AlphaFoldDB" id="A0A2W1N0Y0"/>
<dbReference type="Proteomes" id="UP000249248">
    <property type="component" value="Unassembled WGS sequence"/>
</dbReference>
<dbReference type="PROSITE" id="PS51257">
    <property type="entry name" value="PROKAR_LIPOPROTEIN"/>
    <property type="match status" value="1"/>
</dbReference>
<gene>
    <name evidence="2" type="ORF">DNU06_09135</name>
</gene>
<evidence type="ECO:0000313" key="3">
    <source>
        <dbReference type="Proteomes" id="UP000249248"/>
    </source>
</evidence>
<reference evidence="2 3" key="1">
    <citation type="submission" date="2018-06" db="EMBL/GenBank/DDBJ databases">
        <title>The draft genome sequence of Crocinitomix sp. SM1701.</title>
        <authorList>
            <person name="Zhang X."/>
        </authorList>
    </citation>
    <scope>NUCLEOTIDE SEQUENCE [LARGE SCALE GENOMIC DNA]</scope>
    <source>
        <strain evidence="2 3">SM1701</strain>
    </source>
</reference>
<dbReference type="Gene3D" id="3.30.70.100">
    <property type="match status" value="2"/>
</dbReference>
<dbReference type="PANTHER" id="PTHR33336:SF3">
    <property type="entry name" value="ABM DOMAIN-CONTAINING PROTEIN"/>
    <property type="match status" value="1"/>
</dbReference>
<protein>
    <recommendedName>
        <fullName evidence="1">ABM domain-containing protein</fullName>
    </recommendedName>
</protein>
<dbReference type="EMBL" id="QKSB01000004">
    <property type="protein sequence ID" value="PZE17424.1"/>
    <property type="molecule type" value="Genomic_DNA"/>
</dbReference>